<dbReference type="CDD" id="cd04179">
    <property type="entry name" value="DPM_DPG-synthase_like"/>
    <property type="match status" value="1"/>
</dbReference>
<dbReference type="PANTHER" id="PTHR48090">
    <property type="entry name" value="UNDECAPRENYL-PHOSPHATE 4-DEOXY-4-FORMAMIDO-L-ARABINOSE TRANSFERASE-RELATED"/>
    <property type="match status" value="1"/>
</dbReference>
<dbReference type="SUPFAM" id="SSF53448">
    <property type="entry name" value="Nucleotide-diphospho-sugar transferases"/>
    <property type="match status" value="1"/>
</dbReference>
<keyword evidence="2" id="KW-0808">Transferase</keyword>
<feature type="domain" description="Glycosyltransferase 2-like" evidence="1">
    <location>
        <begin position="13"/>
        <end position="169"/>
    </location>
</feature>
<gene>
    <name evidence="2" type="ORF">HDF15_001827</name>
</gene>
<protein>
    <submittedName>
        <fullName evidence="2">Glycosyltransferase involved in cell wall biosynthesis</fullName>
    </submittedName>
</protein>
<dbReference type="InterPro" id="IPR029044">
    <property type="entry name" value="Nucleotide-diphossugar_trans"/>
</dbReference>
<reference evidence="2 3" key="1">
    <citation type="submission" date="2020-08" db="EMBL/GenBank/DDBJ databases">
        <title>Genomic Encyclopedia of Type Strains, Phase IV (KMG-V): Genome sequencing to study the core and pangenomes of soil and plant-associated prokaryotes.</title>
        <authorList>
            <person name="Whitman W."/>
        </authorList>
    </citation>
    <scope>NUCLEOTIDE SEQUENCE [LARGE SCALE GENOMIC DNA]</scope>
    <source>
        <strain evidence="2 3">X5P3</strain>
    </source>
</reference>
<evidence type="ECO:0000313" key="2">
    <source>
        <dbReference type="EMBL" id="MBB5063485.1"/>
    </source>
</evidence>
<accession>A0A7W8EAH6</accession>
<sequence>MSAFDNMNGSKISVIIPALNEQESIGQVVASMPWPLIAECIVIDNGSTDDTARIAAAAGARVITSPRGYGAACKAGSDAALATSTILVFMDGDGSDVIADLPRLVAPLEAGEADFAIGSRLRGHREPGSMLASQVFAGHLVSLLLRMLYGIRYTDMGPFRAICRSSLQQLNMSEMTYGWNLEMQAKAAQQHLRVQEIPVDYQCRKGGVSKVSGNLAASFKTGIRILAVLLRIAFSRST</sequence>
<dbReference type="Proteomes" id="UP000584867">
    <property type="component" value="Unassembled WGS sequence"/>
</dbReference>
<comment type="caution">
    <text evidence="2">The sequence shown here is derived from an EMBL/GenBank/DDBJ whole genome shotgun (WGS) entry which is preliminary data.</text>
</comment>
<evidence type="ECO:0000259" key="1">
    <source>
        <dbReference type="Pfam" id="PF00535"/>
    </source>
</evidence>
<dbReference type="AlphaFoldDB" id="A0A7W8EAH6"/>
<dbReference type="Pfam" id="PF00535">
    <property type="entry name" value="Glycos_transf_2"/>
    <property type="match status" value="1"/>
</dbReference>
<organism evidence="2 3">
    <name type="scientific">Granulicella mallensis</name>
    <dbReference type="NCBI Taxonomy" id="940614"/>
    <lineage>
        <taxon>Bacteria</taxon>
        <taxon>Pseudomonadati</taxon>
        <taxon>Acidobacteriota</taxon>
        <taxon>Terriglobia</taxon>
        <taxon>Terriglobales</taxon>
        <taxon>Acidobacteriaceae</taxon>
        <taxon>Granulicella</taxon>
    </lineage>
</organism>
<proteinExistence type="predicted"/>
<name>A0A7W8EAH6_9BACT</name>
<dbReference type="GO" id="GO:0016740">
    <property type="term" value="F:transferase activity"/>
    <property type="evidence" value="ECO:0007669"/>
    <property type="project" value="UniProtKB-KW"/>
</dbReference>
<dbReference type="InterPro" id="IPR001173">
    <property type="entry name" value="Glyco_trans_2-like"/>
</dbReference>
<dbReference type="InterPro" id="IPR050256">
    <property type="entry name" value="Glycosyltransferase_2"/>
</dbReference>
<dbReference type="RefSeq" id="WP_311733067.1">
    <property type="nucleotide sequence ID" value="NZ_JACHIO010000006.1"/>
</dbReference>
<evidence type="ECO:0000313" key="3">
    <source>
        <dbReference type="Proteomes" id="UP000584867"/>
    </source>
</evidence>
<dbReference type="Gene3D" id="3.90.550.10">
    <property type="entry name" value="Spore Coat Polysaccharide Biosynthesis Protein SpsA, Chain A"/>
    <property type="match status" value="1"/>
</dbReference>
<dbReference type="EMBL" id="JACHIO010000006">
    <property type="protein sequence ID" value="MBB5063485.1"/>
    <property type="molecule type" value="Genomic_DNA"/>
</dbReference>
<dbReference type="PANTHER" id="PTHR48090:SF7">
    <property type="entry name" value="RFBJ PROTEIN"/>
    <property type="match status" value="1"/>
</dbReference>